<feature type="domain" description="Tellurite resistance methyltransferase TehB-like" evidence="1">
    <location>
        <begin position="49"/>
        <end position="188"/>
    </location>
</feature>
<keyword evidence="2" id="KW-0808">Transferase</keyword>
<gene>
    <name evidence="2" type="ORF">BSONL12_10261</name>
</gene>
<evidence type="ECO:0000313" key="2">
    <source>
        <dbReference type="EMBL" id="EME74164.1"/>
    </source>
</evidence>
<proteinExistence type="predicted"/>
<dbReference type="GO" id="GO:0032259">
    <property type="term" value="P:methylation"/>
    <property type="evidence" value="ECO:0007669"/>
    <property type="project" value="UniProtKB-KW"/>
</dbReference>
<dbReference type="Gene3D" id="3.40.50.150">
    <property type="entry name" value="Vaccinia Virus protein VP39"/>
    <property type="match status" value="1"/>
</dbReference>
<evidence type="ECO:0000259" key="1">
    <source>
        <dbReference type="Pfam" id="PF03848"/>
    </source>
</evidence>
<dbReference type="CDD" id="cd02440">
    <property type="entry name" value="AdoMet_MTases"/>
    <property type="match status" value="1"/>
</dbReference>
<organism evidence="2 3">
    <name type="scientific">Bacillus sonorensis L12</name>
    <dbReference type="NCBI Taxonomy" id="1274524"/>
    <lineage>
        <taxon>Bacteria</taxon>
        <taxon>Bacillati</taxon>
        <taxon>Bacillota</taxon>
        <taxon>Bacilli</taxon>
        <taxon>Bacillales</taxon>
        <taxon>Bacillaceae</taxon>
        <taxon>Bacillus</taxon>
    </lineage>
</organism>
<dbReference type="eggNOG" id="COG2227">
    <property type="taxonomic scope" value="Bacteria"/>
</dbReference>
<reference evidence="2 3" key="1">
    <citation type="journal article" date="2013" name="Genome Announc.">
        <title>Draft Whole-Genome Sequence of Bacillus sonorensis Strain L12, a Source of Nonribosomal Lipopeptides.</title>
        <authorList>
            <person name="Adimpong D.B."/>
            <person name="Sorensen K.I."/>
            <person name="Nielsen D.S."/>
            <person name="Thorsen L."/>
            <person name="Rasmussen T.B."/>
            <person name="Derkx P.M."/>
            <person name="Jespersen L."/>
        </authorList>
    </citation>
    <scope>NUCLEOTIDE SEQUENCE [LARGE SCALE GENOMIC DNA]</scope>
    <source>
        <strain evidence="2 3">L12</strain>
    </source>
</reference>
<protein>
    <submittedName>
        <fullName evidence="2">Tellurite resistance methyltransferase</fullName>
    </submittedName>
</protein>
<dbReference type="SUPFAM" id="SSF53335">
    <property type="entry name" value="S-adenosyl-L-methionine-dependent methyltransferases"/>
    <property type="match status" value="1"/>
</dbReference>
<dbReference type="InterPro" id="IPR029063">
    <property type="entry name" value="SAM-dependent_MTases_sf"/>
</dbReference>
<dbReference type="AlphaFoldDB" id="M5P402"/>
<evidence type="ECO:0000313" key="3">
    <source>
        <dbReference type="Proteomes" id="UP000011907"/>
    </source>
</evidence>
<dbReference type="InterPro" id="IPR015985">
    <property type="entry name" value="TehB-like_dom"/>
</dbReference>
<comment type="caution">
    <text evidence="2">The sequence shown here is derived from an EMBL/GenBank/DDBJ whole genome shotgun (WGS) entry which is preliminary data.</text>
</comment>
<dbReference type="EMBL" id="AOFM01000007">
    <property type="protein sequence ID" value="EME74164.1"/>
    <property type="molecule type" value="Genomic_DNA"/>
</dbReference>
<keyword evidence="2" id="KW-0489">Methyltransferase</keyword>
<sequence>MEKSSEVYQKKRRAGIMNFWNTCFQDENYVYGTEPNAFLSDSQKKLQLTGNALAIAEGEGRNAVFLAEQGMNVTSWDYAESGLKKTKKLAEARNVEVKTELVDLNEASWKKDQWDEVVCIFGHFPEELRRKTLLGVKEAVKPGGFFVAEVYSIHQIPYKSGGPQESEFLYRPEEFLHIYSDWRIVHFFLGEAVRHEGDLHNGLSHVIQFIGQKR</sequence>
<dbReference type="GO" id="GO:0008168">
    <property type="term" value="F:methyltransferase activity"/>
    <property type="evidence" value="ECO:0007669"/>
    <property type="project" value="UniProtKB-KW"/>
</dbReference>
<accession>M5P402</accession>
<name>M5P402_9BACI</name>
<dbReference type="STRING" id="1274524.BSONL12_10261"/>
<dbReference type="Pfam" id="PF03848">
    <property type="entry name" value="TehB"/>
    <property type="match status" value="1"/>
</dbReference>
<dbReference type="PATRIC" id="fig|1274524.3.peg.2224"/>
<dbReference type="Proteomes" id="UP000011907">
    <property type="component" value="Unassembled WGS sequence"/>
</dbReference>